<dbReference type="GO" id="GO:0004497">
    <property type="term" value="F:monooxygenase activity"/>
    <property type="evidence" value="ECO:0007669"/>
    <property type="project" value="UniProtKB-KW"/>
</dbReference>
<dbReference type="Gene3D" id="2.30.38.10">
    <property type="entry name" value="Luciferase, Domain 3"/>
    <property type="match status" value="1"/>
</dbReference>
<dbReference type="AlphaFoldDB" id="A0A482VZM0"/>
<keyword evidence="19" id="KW-1185">Reference proteome</keyword>
<dbReference type="GO" id="GO:0046872">
    <property type="term" value="F:metal ion binding"/>
    <property type="evidence" value="ECO:0007669"/>
    <property type="project" value="UniProtKB-KW"/>
</dbReference>
<dbReference type="InterPro" id="IPR020845">
    <property type="entry name" value="AMP-binding_CS"/>
</dbReference>
<reference evidence="18 19" key="1">
    <citation type="submission" date="2017-03" db="EMBL/GenBank/DDBJ databases">
        <title>Genome of the blue death feigning beetle - Asbolus verrucosus.</title>
        <authorList>
            <person name="Rider S.D."/>
        </authorList>
    </citation>
    <scope>NUCLEOTIDE SEQUENCE [LARGE SCALE GENOMIC DNA]</scope>
    <source>
        <strain evidence="18">Butters</strain>
        <tissue evidence="18">Head and leg muscle</tissue>
    </source>
</reference>
<keyword evidence="7" id="KW-0547">Nucleotide-binding</keyword>
<dbReference type="InterPro" id="IPR000873">
    <property type="entry name" value="AMP-dep_synth/lig_dom"/>
</dbReference>
<evidence type="ECO:0000256" key="3">
    <source>
        <dbReference type="ARBA" id="ARBA00006432"/>
    </source>
</evidence>
<evidence type="ECO:0000256" key="11">
    <source>
        <dbReference type="ARBA" id="ARBA00023033"/>
    </source>
</evidence>
<protein>
    <recommendedName>
        <fullName evidence="5">Luciferin 4-monooxygenase</fullName>
        <ecNumber evidence="4">1.13.12.7</ecNumber>
    </recommendedName>
</protein>
<evidence type="ECO:0000259" key="17">
    <source>
        <dbReference type="Pfam" id="PF13193"/>
    </source>
</evidence>
<dbReference type="PANTHER" id="PTHR24096:SF423">
    <property type="entry name" value="GM05240P"/>
    <property type="match status" value="1"/>
</dbReference>
<dbReference type="PANTHER" id="PTHR24096">
    <property type="entry name" value="LONG-CHAIN-FATTY-ACID--COA LIGASE"/>
    <property type="match status" value="1"/>
</dbReference>
<dbReference type="GO" id="GO:0008218">
    <property type="term" value="P:bioluminescence"/>
    <property type="evidence" value="ECO:0007669"/>
    <property type="project" value="UniProtKB-KW"/>
</dbReference>
<dbReference type="STRING" id="1661398.A0A482VZM0"/>
<dbReference type="GO" id="GO:0016405">
    <property type="term" value="F:CoA-ligase activity"/>
    <property type="evidence" value="ECO:0007669"/>
    <property type="project" value="TreeGrafter"/>
</dbReference>
<keyword evidence="10" id="KW-0560">Oxidoreductase</keyword>
<feature type="domain" description="AMP-dependent synthetase/ligase" evidence="16">
    <location>
        <begin position="253"/>
        <end position="353"/>
    </location>
</feature>
<evidence type="ECO:0000313" key="19">
    <source>
        <dbReference type="Proteomes" id="UP000292052"/>
    </source>
</evidence>
<dbReference type="SUPFAM" id="SSF56801">
    <property type="entry name" value="Acetyl-CoA synthetase-like"/>
    <property type="match status" value="1"/>
</dbReference>
<evidence type="ECO:0000256" key="7">
    <source>
        <dbReference type="ARBA" id="ARBA00022741"/>
    </source>
</evidence>
<evidence type="ECO:0000256" key="8">
    <source>
        <dbReference type="ARBA" id="ARBA00022840"/>
    </source>
</evidence>
<evidence type="ECO:0000256" key="14">
    <source>
        <dbReference type="ARBA" id="ARBA00023262"/>
    </source>
</evidence>
<feature type="domain" description="AMP-dependent synthetase/ligase" evidence="16">
    <location>
        <begin position="35"/>
        <end position="223"/>
    </location>
</feature>
<proteinExistence type="inferred from homology"/>
<gene>
    <name evidence="18" type="ORF">BDFB_008443</name>
</gene>
<name>A0A482VZM0_ASBVE</name>
<dbReference type="OrthoDB" id="10253869at2759"/>
<accession>A0A482VZM0</accession>
<dbReference type="GO" id="GO:0005524">
    <property type="term" value="F:ATP binding"/>
    <property type="evidence" value="ECO:0007669"/>
    <property type="project" value="UniProtKB-KW"/>
</dbReference>
<organism evidence="18 19">
    <name type="scientific">Asbolus verrucosus</name>
    <name type="common">Desert ironclad beetle</name>
    <dbReference type="NCBI Taxonomy" id="1661398"/>
    <lineage>
        <taxon>Eukaryota</taxon>
        <taxon>Metazoa</taxon>
        <taxon>Ecdysozoa</taxon>
        <taxon>Arthropoda</taxon>
        <taxon>Hexapoda</taxon>
        <taxon>Insecta</taxon>
        <taxon>Pterygota</taxon>
        <taxon>Neoptera</taxon>
        <taxon>Endopterygota</taxon>
        <taxon>Coleoptera</taxon>
        <taxon>Polyphaga</taxon>
        <taxon>Cucujiformia</taxon>
        <taxon>Tenebrionidae</taxon>
        <taxon>Pimeliinae</taxon>
        <taxon>Asbolus</taxon>
    </lineage>
</organism>
<comment type="cofactor">
    <cofactor evidence="1">
        <name>Mg(2+)</name>
        <dbReference type="ChEBI" id="CHEBI:18420"/>
    </cofactor>
</comment>
<keyword evidence="14" id="KW-0599">Photoprotein</keyword>
<keyword evidence="9" id="KW-0460">Magnesium</keyword>
<evidence type="ECO:0000256" key="1">
    <source>
        <dbReference type="ARBA" id="ARBA00001946"/>
    </source>
</evidence>
<comment type="subcellular location">
    <subcellularLocation>
        <location evidence="2">Peroxisome</location>
    </subcellularLocation>
</comment>
<keyword evidence="13" id="KW-0455">Luminescence</keyword>
<evidence type="ECO:0000313" key="18">
    <source>
        <dbReference type="EMBL" id="RZC38063.1"/>
    </source>
</evidence>
<evidence type="ECO:0000256" key="15">
    <source>
        <dbReference type="ARBA" id="ARBA00048497"/>
    </source>
</evidence>
<dbReference type="GO" id="GO:0005777">
    <property type="term" value="C:peroxisome"/>
    <property type="evidence" value="ECO:0007669"/>
    <property type="project" value="UniProtKB-SubCell"/>
</dbReference>
<dbReference type="PROSITE" id="PS00455">
    <property type="entry name" value="AMP_BINDING"/>
    <property type="match status" value="1"/>
</dbReference>
<evidence type="ECO:0000256" key="13">
    <source>
        <dbReference type="ARBA" id="ARBA00023223"/>
    </source>
</evidence>
<keyword evidence="12" id="KW-0576">Peroxisome</keyword>
<dbReference type="Pfam" id="PF13193">
    <property type="entry name" value="AMP-binding_C"/>
    <property type="match status" value="1"/>
</dbReference>
<dbReference type="FunFam" id="3.30.300.30:FF:000007">
    <property type="entry name" value="4-coumarate--CoA ligase 2"/>
    <property type="match status" value="1"/>
</dbReference>
<evidence type="ECO:0000256" key="5">
    <source>
        <dbReference type="ARBA" id="ARBA00019043"/>
    </source>
</evidence>
<comment type="similarity">
    <text evidence="3">Belongs to the ATP-dependent AMP-binding enzyme family.</text>
</comment>
<dbReference type="EC" id="1.13.12.7" evidence="4"/>
<comment type="catalytic activity">
    <reaction evidence="15">
        <text>firefly D-luciferin + ATP + O2 = firefly oxyluciferin + hnu + AMP + CO2 + diphosphate</text>
        <dbReference type="Rhea" id="RHEA:10732"/>
        <dbReference type="ChEBI" id="CHEBI:15379"/>
        <dbReference type="ChEBI" id="CHEBI:16526"/>
        <dbReference type="ChEBI" id="CHEBI:16792"/>
        <dbReference type="ChEBI" id="CHEBI:30212"/>
        <dbReference type="ChEBI" id="CHEBI:30616"/>
        <dbReference type="ChEBI" id="CHEBI:33019"/>
        <dbReference type="ChEBI" id="CHEBI:58038"/>
        <dbReference type="ChEBI" id="CHEBI:456215"/>
        <dbReference type="EC" id="1.13.12.7"/>
    </reaction>
</comment>
<comment type="caution">
    <text evidence="18">The sequence shown here is derived from an EMBL/GenBank/DDBJ whole genome shotgun (WGS) entry which is preliminary data.</text>
</comment>
<keyword evidence="6" id="KW-0479">Metal-binding</keyword>
<dbReference type="Pfam" id="PF00501">
    <property type="entry name" value="AMP-binding"/>
    <property type="match status" value="2"/>
</dbReference>
<evidence type="ECO:0000256" key="4">
    <source>
        <dbReference type="ARBA" id="ARBA00012532"/>
    </source>
</evidence>
<evidence type="ECO:0000256" key="12">
    <source>
        <dbReference type="ARBA" id="ARBA00023140"/>
    </source>
</evidence>
<keyword evidence="8" id="KW-0067">ATP-binding</keyword>
<keyword evidence="11" id="KW-0503">Monooxygenase</keyword>
<feature type="domain" description="AMP-binding enzyme C-terminal" evidence="17">
    <location>
        <begin position="404"/>
        <end position="480"/>
    </location>
</feature>
<evidence type="ECO:0000256" key="2">
    <source>
        <dbReference type="ARBA" id="ARBA00004275"/>
    </source>
</evidence>
<dbReference type="Gene3D" id="3.30.300.30">
    <property type="match status" value="1"/>
</dbReference>
<dbReference type="Gene3D" id="3.40.50.980">
    <property type="match status" value="2"/>
</dbReference>
<sequence>MIIEDDEHVIHGPAPLQPLPNLSLGKLVDDSLLANPNKHPALVDAATGEFISYREILGKTCSLAESLLKNGYGRNTVISICSENNLQSCIPVLSGLYIGATVAPFNQNYTESESIHSLNICKPKVIFCSKAVCRKFINLKNNKLNYIEKVIVIDSDEEVSGVETLNNFIFKSLKGRPMSYRFSVAEFDADKQIAFVMCSSGTTGLPKGVMQTHTNVMVRYMHTTKIAPQISPRSQNCSVVILVVFPDKSPLVEKYDLSCVKELISGAAPLSKDTEETVKRRLNIPAIRQIYGLTETILSVIMIEIGDTKHGSSGKVVTYMSCKVRDPDTGKSLGPGLVGELCFKGPMVMKGYYGNEEATRNSFTSDGWLLTGDLGYYDENQYFYIVDRLKELIKYKAFQVAPAELEAILLGNPKIKDVGVVGVPNEEAGELPLAFVVKKEGADLTEKEIIDFVAERVSSQKRLRVGVIFVSVIPKNPSGKILRRELRKMLTSYKSKL</sequence>
<evidence type="ECO:0000256" key="6">
    <source>
        <dbReference type="ARBA" id="ARBA00022723"/>
    </source>
</evidence>
<dbReference type="EMBL" id="QDEB01046765">
    <property type="protein sequence ID" value="RZC38063.1"/>
    <property type="molecule type" value="Genomic_DNA"/>
</dbReference>
<dbReference type="InterPro" id="IPR045851">
    <property type="entry name" value="AMP-bd_C_sf"/>
</dbReference>
<evidence type="ECO:0000256" key="9">
    <source>
        <dbReference type="ARBA" id="ARBA00022842"/>
    </source>
</evidence>
<dbReference type="Proteomes" id="UP000292052">
    <property type="component" value="Unassembled WGS sequence"/>
</dbReference>
<dbReference type="InterPro" id="IPR025110">
    <property type="entry name" value="AMP-bd_C"/>
</dbReference>
<evidence type="ECO:0000256" key="10">
    <source>
        <dbReference type="ARBA" id="ARBA00023002"/>
    </source>
</evidence>
<evidence type="ECO:0000259" key="16">
    <source>
        <dbReference type="Pfam" id="PF00501"/>
    </source>
</evidence>